<dbReference type="InterPro" id="IPR006059">
    <property type="entry name" value="SBP"/>
</dbReference>
<reference evidence="5 6" key="1">
    <citation type="submission" date="2021-03" db="EMBL/GenBank/DDBJ databases">
        <title>Complete genome of Streptomyces formicae strain 1H-GS9 (DSM 100524).</title>
        <authorList>
            <person name="Atanasov K.E."/>
            <person name="Altabella T."/>
            <person name="Ferrer A."/>
        </authorList>
    </citation>
    <scope>NUCLEOTIDE SEQUENCE [LARGE SCALE GENOMIC DNA]</scope>
    <source>
        <strain evidence="5 6">1H-GS9</strain>
    </source>
</reference>
<dbReference type="Pfam" id="PF13416">
    <property type="entry name" value="SBP_bac_8"/>
    <property type="match status" value="1"/>
</dbReference>
<keyword evidence="3" id="KW-0813">Transport</keyword>
<dbReference type="RefSeq" id="WP_242331454.1">
    <property type="nucleotide sequence ID" value="NZ_CP071872.1"/>
</dbReference>
<dbReference type="InterPro" id="IPR006311">
    <property type="entry name" value="TAT_signal"/>
</dbReference>
<dbReference type="Proteomes" id="UP000828924">
    <property type="component" value="Chromosome"/>
</dbReference>
<accession>A0ABY3WJN1</accession>
<dbReference type="PANTHER" id="PTHR43649">
    <property type="entry name" value="ARABINOSE-BINDING PROTEIN-RELATED"/>
    <property type="match status" value="1"/>
</dbReference>
<dbReference type="PANTHER" id="PTHR43649:SF31">
    <property type="entry name" value="SN-GLYCEROL-3-PHOSPHATE-BINDING PERIPLASMIC PROTEIN UGPB"/>
    <property type="match status" value="1"/>
</dbReference>
<gene>
    <name evidence="5" type="ORF">J4032_15970</name>
</gene>
<evidence type="ECO:0000313" key="6">
    <source>
        <dbReference type="Proteomes" id="UP000828924"/>
    </source>
</evidence>
<organism evidence="5 6">
    <name type="scientific">Streptomyces formicae</name>
    <dbReference type="NCBI Taxonomy" id="1616117"/>
    <lineage>
        <taxon>Bacteria</taxon>
        <taxon>Bacillati</taxon>
        <taxon>Actinomycetota</taxon>
        <taxon>Actinomycetes</taxon>
        <taxon>Kitasatosporales</taxon>
        <taxon>Streptomycetaceae</taxon>
        <taxon>Streptomyces</taxon>
    </lineage>
</organism>
<keyword evidence="4" id="KW-0732">Signal</keyword>
<name>A0ABY3WJN1_9ACTN</name>
<dbReference type="PROSITE" id="PS51318">
    <property type="entry name" value="TAT"/>
    <property type="match status" value="1"/>
</dbReference>
<dbReference type="PROSITE" id="PS51257">
    <property type="entry name" value="PROKAR_LIPOPROTEIN"/>
    <property type="match status" value="1"/>
</dbReference>
<dbReference type="EMBL" id="CP071872">
    <property type="protein sequence ID" value="UNM12812.1"/>
    <property type="molecule type" value="Genomic_DNA"/>
</dbReference>
<evidence type="ECO:0000313" key="5">
    <source>
        <dbReference type="EMBL" id="UNM12812.1"/>
    </source>
</evidence>
<dbReference type="InterPro" id="IPR050490">
    <property type="entry name" value="Bact_solute-bd_prot1"/>
</dbReference>
<keyword evidence="6" id="KW-1185">Reference proteome</keyword>
<protein>
    <submittedName>
        <fullName evidence="5">Extracellular solute-binding protein</fullName>
    </submittedName>
</protein>
<evidence type="ECO:0000256" key="4">
    <source>
        <dbReference type="ARBA" id="ARBA00022729"/>
    </source>
</evidence>
<evidence type="ECO:0000256" key="3">
    <source>
        <dbReference type="ARBA" id="ARBA00022448"/>
    </source>
</evidence>
<sequence length="554" mass="59451">MSSGLSRRSMLQAAGITTALAATGFSLSACSTSGDTGTDIGSKGKTLTPYPTYVPSTIAPAADLPGTAEGVQAGYLKYPEPQDGGIEKPGDGSKITVWTSSWSAIPLPKAKNKFWQELEKALGVELDITVVPAGEYNKKLATLQASGQMPDVMQMVSTPNEAQFVLAKCQDLSDFVSGDNIKKYPNLAAIPTYAWEAVGRFAGKLYGIPVERPVSGHRLIVNQAKFKEAGLLVPEVGGIGVDQFTAGLKQLSGKGHWALGAMKDGAFGFNTWMPAFGTPGMWSVKDGAFSYYLETDEFQAGLEQMVKWQQAGIYRSNALTIDGLTANAEFESQKVYAVANSSIAFTSAGANPKLSFEIDSALPFKPSNGASPTHWLGSGVYGYTAIKKAPKERVELILRVLNYLAAPFGTKEYELVHYGVEGTHFTRNADGDPIKTDLANTQGGGRDSLGVQYLADAPQPLYVPGNPEVAKREHAFQQKVLPIGVTNASDGLRTSAWTSIQESLMQHREDAIKDIVMGRKKLSDWPAVLKEFERRGGKKAAEALAEEYEAAQKA</sequence>
<proteinExistence type="inferred from homology"/>
<comment type="similarity">
    <text evidence="2">Belongs to the bacterial solute-binding protein 1 family.</text>
</comment>
<comment type="subcellular location">
    <subcellularLocation>
        <location evidence="1">Cell envelope</location>
    </subcellularLocation>
</comment>
<evidence type="ECO:0000256" key="2">
    <source>
        <dbReference type="ARBA" id="ARBA00008520"/>
    </source>
</evidence>
<evidence type="ECO:0000256" key="1">
    <source>
        <dbReference type="ARBA" id="ARBA00004196"/>
    </source>
</evidence>